<dbReference type="InterPro" id="IPR041685">
    <property type="entry name" value="AAA_GajA/Old/RecF-like"/>
</dbReference>
<sequence>MDELSYFNKGIVFLADNWDDYTYKTTFHGYFINEQRSYDDLGIIKIGVNSQIPYAYSDSGDGYVHSTYRYIRSILPDGINYFETFPSELFMLGELPYYEYLNKKLTERQINSILRETNDIAYSNDNFENVKNLPVIMKSFFRTKSMSSIEQIRRVINGEHKFENFEFILRYENKNDGNSVNMYLKNDINSLIPSNSFAIIGNNGVGKTSILKDLAMAASCVGNYVDSLFLENWRVILINKKGIDITNSMFITYSTFDFFEQSFSDLFKEDKNKFVGIRSSDDFNKITDLDEMSANLALCIEWVCYDPWKKEILLNSLNNFRWSSSLLDIVSEIDVSSYTTDADKIRTKVQSKIKRMSSGQKIVLSIVSNLIQHTSENSIILIDEPELYLHPPFTLGIITSINEIASQTNSICLMTTHSAVVLQELTRENVFIIKNNEGYNKFYNPKIQTFATSTETINDEIFGLDIRSTGYYQILKNIFEKYPNELVDLKNQGFLSEDALIYLSSFRSE</sequence>
<comment type="caution">
    <text evidence="2">The sequence shown here is derived from an EMBL/GenBank/DDBJ whole genome shotgun (WGS) entry which is preliminary data.</text>
</comment>
<dbReference type="Pfam" id="PF13175">
    <property type="entry name" value="AAA_15"/>
    <property type="match status" value="1"/>
</dbReference>
<dbReference type="InterPro" id="IPR027417">
    <property type="entry name" value="P-loop_NTPase"/>
</dbReference>
<feature type="domain" description="AAA+ ATPase" evidence="1">
    <location>
        <begin position="193"/>
        <end position="437"/>
    </location>
</feature>
<dbReference type="Proteomes" id="UP001377804">
    <property type="component" value="Unassembled WGS sequence"/>
</dbReference>
<evidence type="ECO:0000259" key="1">
    <source>
        <dbReference type="SMART" id="SM00382"/>
    </source>
</evidence>
<gene>
    <name evidence="2" type="ORF">R4Y45_01235</name>
</gene>
<dbReference type="Gene3D" id="3.40.50.300">
    <property type="entry name" value="P-loop containing nucleotide triphosphate hydrolases"/>
    <property type="match status" value="1"/>
</dbReference>
<dbReference type="SMART" id="SM00382">
    <property type="entry name" value="AAA"/>
    <property type="match status" value="1"/>
</dbReference>
<organism evidence="2 3">
    <name type="scientific">Holzapfeliella saturejae</name>
    <dbReference type="NCBI Taxonomy" id="3082953"/>
    <lineage>
        <taxon>Bacteria</taxon>
        <taxon>Bacillati</taxon>
        <taxon>Bacillota</taxon>
        <taxon>Bacilli</taxon>
        <taxon>Lactobacillales</taxon>
        <taxon>Lactobacillaceae</taxon>
        <taxon>Holzapfeliella</taxon>
    </lineage>
</organism>
<keyword evidence="3" id="KW-1185">Reference proteome</keyword>
<proteinExistence type="predicted"/>
<dbReference type="PANTHER" id="PTHR43581:SF4">
    <property type="entry name" value="ATP_GTP PHOSPHATASE"/>
    <property type="match status" value="1"/>
</dbReference>
<protein>
    <submittedName>
        <fullName evidence="2">AAA family ATPase</fullName>
    </submittedName>
</protein>
<accession>A0ABU8SET3</accession>
<dbReference type="InterPro" id="IPR051396">
    <property type="entry name" value="Bact_Antivir_Def_Nuclease"/>
</dbReference>
<dbReference type="PANTHER" id="PTHR43581">
    <property type="entry name" value="ATP/GTP PHOSPHATASE"/>
    <property type="match status" value="1"/>
</dbReference>
<reference evidence="2 3" key="1">
    <citation type="submission" date="2023-10" db="EMBL/GenBank/DDBJ databases">
        <title>Holzapfeliella saturejae sp. nov. isolated from Satureja montana flowers.</title>
        <authorList>
            <person name="Alcantara C."/>
            <person name="Zuniga M."/>
            <person name="Landete J.M."/>
            <person name="Monedero V."/>
        </authorList>
    </citation>
    <scope>NUCLEOTIDE SEQUENCE [LARGE SCALE GENOMIC DNA]</scope>
    <source>
        <strain evidence="2 3">He02</strain>
    </source>
</reference>
<dbReference type="EMBL" id="JAWMWG010000001">
    <property type="protein sequence ID" value="MEJ6347851.1"/>
    <property type="molecule type" value="Genomic_DNA"/>
</dbReference>
<dbReference type="InterPro" id="IPR003593">
    <property type="entry name" value="AAA+_ATPase"/>
</dbReference>
<evidence type="ECO:0000313" key="3">
    <source>
        <dbReference type="Proteomes" id="UP001377804"/>
    </source>
</evidence>
<name>A0ABU8SET3_9LACO</name>
<dbReference type="SUPFAM" id="SSF52540">
    <property type="entry name" value="P-loop containing nucleoside triphosphate hydrolases"/>
    <property type="match status" value="1"/>
</dbReference>
<evidence type="ECO:0000313" key="2">
    <source>
        <dbReference type="EMBL" id="MEJ6347851.1"/>
    </source>
</evidence>
<dbReference type="RefSeq" id="WP_339968434.1">
    <property type="nucleotide sequence ID" value="NZ_JAWMWG010000001.1"/>
</dbReference>